<dbReference type="Gene3D" id="2.10.25.10">
    <property type="entry name" value="Laminin"/>
    <property type="match status" value="2"/>
</dbReference>
<dbReference type="InterPro" id="IPR018097">
    <property type="entry name" value="EGF_Ca-bd_CS"/>
</dbReference>
<dbReference type="GO" id="GO:0005509">
    <property type="term" value="F:calcium ion binding"/>
    <property type="evidence" value="ECO:0007669"/>
    <property type="project" value="InterPro"/>
</dbReference>
<dbReference type="InterPro" id="IPR000742">
    <property type="entry name" value="EGF"/>
</dbReference>
<comment type="caution">
    <text evidence="9">The sequence shown here is derived from an EMBL/GenBank/DDBJ whole genome shotgun (WGS) entry which is preliminary data.</text>
</comment>
<gene>
    <name evidence="9" type="ORF">PFISCL1PPCAC_23855</name>
</gene>
<accession>A0AAV5WPL0</accession>
<evidence type="ECO:0000313" key="10">
    <source>
        <dbReference type="Proteomes" id="UP001432322"/>
    </source>
</evidence>
<organism evidence="9 10">
    <name type="scientific">Pristionchus fissidentatus</name>
    <dbReference type="NCBI Taxonomy" id="1538716"/>
    <lineage>
        <taxon>Eukaryota</taxon>
        <taxon>Metazoa</taxon>
        <taxon>Ecdysozoa</taxon>
        <taxon>Nematoda</taxon>
        <taxon>Chromadorea</taxon>
        <taxon>Rhabditida</taxon>
        <taxon>Rhabditina</taxon>
        <taxon>Diplogasteromorpha</taxon>
        <taxon>Diplogasteroidea</taxon>
        <taxon>Neodiplogasteridae</taxon>
        <taxon>Pristionchus</taxon>
    </lineage>
</organism>
<sequence length="86" mass="9130">IDQCAEYQPCSQYATCVNEPRGSVTCTCKAGYTGNGTMCHDIDECRVKPGTACDKNAKCKNTQGSFRCICDEGFTGSGLQGQCTGI</sequence>
<dbReference type="Pfam" id="PF07645">
    <property type="entry name" value="EGF_CA"/>
    <property type="match status" value="1"/>
</dbReference>
<dbReference type="InterPro" id="IPR024731">
    <property type="entry name" value="NELL2-like_EGF"/>
</dbReference>
<evidence type="ECO:0000256" key="5">
    <source>
        <dbReference type="ARBA" id="ARBA00023157"/>
    </source>
</evidence>
<keyword evidence="6" id="KW-0325">Glycoprotein</keyword>
<keyword evidence="3" id="KW-0677">Repeat</keyword>
<dbReference type="Proteomes" id="UP001432322">
    <property type="component" value="Unassembled WGS sequence"/>
</dbReference>
<feature type="domain" description="EGF-like" evidence="8">
    <location>
        <begin position="1"/>
        <end position="40"/>
    </location>
</feature>
<dbReference type="InterPro" id="IPR001881">
    <property type="entry name" value="EGF-like_Ca-bd_dom"/>
</dbReference>
<dbReference type="SMART" id="SM00181">
    <property type="entry name" value="EGF"/>
    <property type="match status" value="2"/>
</dbReference>
<dbReference type="PANTHER" id="PTHR24039:SF28">
    <property type="entry name" value="EGF-LIKE DOMAIN-CONTAINING PROTEIN"/>
    <property type="match status" value="1"/>
</dbReference>
<protein>
    <recommendedName>
        <fullName evidence="8">EGF-like domain-containing protein</fullName>
    </recommendedName>
</protein>
<dbReference type="PANTHER" id="PTHR24039">
    <property type="entry name" value="FIBRILLIN-RELATED"/>
    <property type="match status" value="1"/>
</dbReference>
<evidence type="ECO:0000256" key="7">
    <source>
        <dbReference type="PROSITE-ProRule" id="PRU00076"/>
    </source>
</evidence>
<evidence type="ECO:0000313" key="9">
    <source>
        <dbReference type="EMBL" id="GMT32558.1"/>
    </source>
</evidence>
<evidence type="ECO:0000256" key="2">
    <source>
        <dbReference type="ARBA" id="ARBA00022729"/>
    </source>
</evidence>
<keyword evidence="10" id="KW-1185">Reference proteome</keyword>
<feature type="non-terminal residue" evidence="9">
    <location>
        <position position="86"/>
    </location>
</feature>
<evidence type="ECO:0000256" key="6">
    <source>
        <dbReference type="ARBA" id="ARBA00023180"/>
    </source>
</evidence>
<keyword evidence="1 7" id="KW-0245">EGF-like domain</keyword>
<dbReference type="PROSITE" id="PS01186">
    <property type="entry name" value="EGF_2"/>
    <property type="match status" value="2"/>
</dbReference>
<keyword evidence="2" id="KW-0732">Signal</keyword>
<evidence type="ECO:0000256" key="1">
    <source>
        <dbReference type="ARBA" id="ARBA00022536"/>
    </source>
</evidence>
<dbReference type="FunFam" id="2.10.25.10:FF:000038">
    <property type="entry name" value="Fibrillin 2"/>
    <property type="match status" value="1"/>
</dbReference>
<evidence type="ECO:0000256" key="4">
    <source>
        <dbReference type="ARBA" id="ARBA00022837"/>
    </source>
</evidence>
<dbReference type="Pfam" id="PF12947">
    <property type="entry name" value="EGF_3"/>
    <property type="match status" value="1"/>
</dbReference>
<dbReference type="SMART" id="SM00179">
    <property type="entry name" value="EGF_CA"/>
    <property type="match status" value="2"/>
</dbReference>
<name>A0AAV5WPL0_9BILA</name>
<reference evidence="9" key="1">
    <citation type="submission" date="2023-10" db="EMBL/GenBank/DDBJ databases">
        <title>Genome assembly of Pristionchus species.</title>
        <authorList>
            <person name="Yoshida K."/>
            <person name="Sommer R.J."/>
        </authorList>
    </citation>
    <scope>NUCLEOTIDE SEQUENCE</scope>
    <source>
        <strain evidence="9">RS5133</strain>
    </source>
</reference>
<evidence type="ECO:0000256" key="3">
    <source>
        <dbReference type="ARBA" id="ARBA00022737"/>
    </source>
</evidence>
<dbReference type="EMBL" id="BTSY01000006">
    <property type="protein sequence ID" value="GMT32558.1"/>
    <property type="molecule type" value="Genomic_DNA"/>
</dbReference>
<dbReference type="PROSITE" id="PS50026">
    <property type="entry name" value="EGF_3"/>
    <property type="match status" value="2"/>
</dbReference>
<dbReference type="AlphaFoldDB" id="A0AAV5WPL0"/>
<proteinExistence type="predicted"/>
<dbReference type="InterPro" id="IPR000152">
    <property type="entry name" value="EGF-type_Asp/Asn_hydroxyl_site"/>
</dbReference>
<comment type="caution">
    <text evidence="7">Lacks conserved residue(s) required for the propagation of feature annotation.</text>
</comment>
<evidence type="ECO:0000259" key="8">
    <source>
        <dbReference type="PROSITE" id="PS50026"/>
    </source>
</evidence>
<keyword evidence="5" id="KW-1015">Disulfide bond</keyword>
<dbReference type="PROSITE" id="PS01187">
    <property type="entry name" value="EGF_CA"/>
    <property type="match status" value="1"/>
</dbReference>
<dbReference type="InterPro" id="IPR049883">
    <property type="entry name" value="NOTCH1_EGF-like"/>
</dbReference>
<feature type="non-terminal residue" evidence="9">
    <location>
        <position position="1"/>
    </location>
</feature>
<keyword evidence="4" id="KW-0106">Calcium</keyword>
<dbReference type="CDD" id="cd00054">
    <property type="entry name" value="EGF_CA"/>
    <property type="match status" value="2"/>
</dbReference>
<dbReference type="PROSITE" id="PS00010">
    <property type="entry name" value="ASX_HYDROXYL"/>
    <property type="match status" value="1"/>
</dbReference>
<dbReference type="SUPFAM" id="SSF57196">
    <property type="entry name" value="EGF/Laminin"/>
    <property type="match status" value="2"/>
</dbReference>
<feature type="domain" description="EGF-like" evidence="8">
    <location>
        <begin position="41"/>
        <end position="84"/>
    </location>
</feature>